<keyword evidence="6" id="KW-0614">Plasmid</keyword>
<comment type="similarity">
    <text evidence="1">Belongs to the leucine-binding protein family.</text>
</comment>
<feature type="signal peptide" evidence="4">
    <location>
        <begin position="1"/>
        <end position="21"/>
    </location>
</feature>
<dbReference type="PANTHER" id="PTHR30483">
    <property type="entry name" value="LEUCINE-SPECIFIC-BINDING PROTEIN"/>
    <property type="match status" value="1"/>
</dbReference>
<organism evidence="6 7">
    <name type="scientific">Azospirillum brasilense</name>
    <dbReference type="NCBI Taxonomy" id="192"/>
    <lineage>
        <taxon>Bacteria</taxon>
        <taxon>Pseudomonadati</taxon>
        <taxon>Pseudomonadota</taxon>
        <taxon>Alphaproteobacteria</taxon>
        <taxon>Rhodospirillales</taxon>
        <taxon>Azospirillaceae</taxon>
        <taxon>Azospirillum</taxon>
    </lineage>
</organism>
<evidence type="ECO:0000256" key="1">
    <source>
        <dbReference type="ARBA" id="ARBA00010062"/>
    </source>
</evidence>
<dbReference type="PANTHER" id="PTHR30483:SF6">
    <property type="entry name" value="PERIPLASMIC BINDING PROTEIN OF ABC TRANSPORTER FOR NATURAL AMINO ACIDS"/>
    <property type="match status" value="1"/>
</dbReference>
<keyword evidence="3" id="KW-0029">Amino-acid transport</keyword>
<geneLocation type="plasmid" evidence="6">
    <name>unnamed</name>
</geneLocation>
<dbReference type="InterPro" id="IPR028082">
    <property type="entry name" value="Peripla_BP_I"/>
</dbReference>
<reference evidence="6 7" key="1">
    <citation type="submission" date="2017-07" db="EMBL/GenBank/DDBJ databases">
        <title>Whole genome sequence of Azospirillum brasilense 2A1, a potential biofertilizer strain.</title>
        <authorList>
            <person name="Fontana C.A."/>
            <person name="Toffoli L.M."/>
            <person name="Salazar S.M."/>
            <person name="Puglisi E."/>
            <person name="Pedraza R."/>
            <person name="Bassi D."/>
            <person name="Cocconcelli P.S."/>
        </authorList>
    </citation>
    <scope>NUCLEOTIDE SEQUENCE [LARGE SCALE GENOMIC DNA]</scope>
    <source>
        <strain evidence="6 7">2A1</strain>
        <plasmid evidence="6">unnamed</plasmid>
    </source>
</reference>
<accession>A0A235HEL0</accession>
<dbReference type="Gene3D" id="3.40.50.2300">
    <property type="match status" value="2"/>
</dbReference>
<evidence type="ECO:0000259" key="5">
    <source>
        <dbReference type="Pfam" id="PF13458"/>
    </source>
</evidence>
<evidence type="ECO:0000256" key="2">
    <source>
        <dbReference type="ARBA" id="ARBA00022729"/>
    </source>
</evidence>
<dbReference type="InterPro" id="IPR051010">
    <property type="entry name" value="BCAA_transport"/>
</dbReference>
<evidence type="ECO:0000313" key="7">
    <source>
        <dbReference type="Proteomes" id="UP000215367"/>
    </source>
</evidence>
<evidence type="ECO:0000256" key="3">
    <source>
        <dbReference type="ARBA" id="ARBA00022970"/>
    </source>
</evidence>
<comment type="caution">
    <text evidence="6">The sequence shown here is derived from an EMBL/GenBank/DDBJ whole genome shotgun (WGS) entry which is preliminary data.</text>
</comment>
<sequence>MLKTLLCGTALLALTAGAAHAQVSNNVIKIGVMNDRSGIYADLAGEGSAIAARLAAEEFGGKIAGAPIEIVVADHQNKADIAANTAREWIDAGNVDVIADVPNSAAALAVQGITKDKKRIFLMSGPGSTDLSGKSCSPYGFHWTYDNYAMAAGTARALVEQGKKNWYFITADYAFGHSLEDETSKMVKQLDGKVAGNVRHPLGTADFSSYLLQAQASKADVIGLANAGGDATNAVKQASEFGITQSGQSLAGLLLFISDVHALGLQASQGLLLTTGFYWDADEQTREWTKKFEAKAGRKPTMVQAGVYSAVRHYLKAVEAVGSDDPDKVAAKMRETTVSDMFTKNGKIAANGRMFHDMYLAQVKTPAESKAPWDYYKIVKTIPAEQAFLDPAKSGCPLVK</sequence>
<dbReference type="InterPro" id="IPR028081">
    <property type="entry name" value="Leu-bd"/>
</dbReference>
<proteinExistence type="inferred from homology"/>
<feature type="chain" id="PRO_5012150144" evidence="4">
    <location>
        <begin position="22"/>
        <end position="400"/>
    </location>
</feature>
<keyword evidence="3" id="KW-0813">Transport</keyword>
<dbReference type="GO" id="GO:0006865">
    <property type="term" value="P:amino acid transport"/>
    <property type="evidence" value="ECO:0007669"/>
    <property type="project" value="UniProtKB-KW"/>
</dbReference>
<dbReference type="CDD" id="cd06327">
    <property type="entry name" value="PBP1_SBP-like"/>
    <property type="match status" value="1"/>
</dbReference>
<dbReference type="AlphaFoldDB" id="A0A235HEL0"/>
<dbReference type="Pfam" id="PF13458">
    <property type="entry name" value="Peripla_BP_6"/>
    <property type="match status" value="1"/>
</dbReference>
<keyword evidence="2 4" id="KW-0732">Signal</keyword>
<gene>
    <name evidence="6" type="ORF">CHT98_11025</name>
</gene>
<dbReference type="EMBL" id="NOWT01000008">
    <property type="protein sequence ID" value="OYD84218.1"/>
    <property type="molecule type" value="Genomic_DNA"/>
</dbReference>
<dbReference type="Proteomes" id="UP000215367">
    <property type="component" value="Unassembled WGS sequence"/>
</dbReference>
<dbReference type="SUPFAM" id="SSF53822">
    <property type="entry name" value="Periplasmic binding protein-like I"/>
    <property type="match status" value="1"/>
</dbReference>
<dbReference type="RefSeq" id="WP_094303258.1">
    <property type="nucleotide sequence ID" value="NZ_NOWT01000008.1"/>
</dbReference>
<feature type="domain" description="Leucine-binding protein" evidence="5">
    <location>
        <begin position="28"/>
        <end position="364"/>
    </location>
</feature>
<name>A0A235HEL0_AZOBR</name>
<evidence type="ECO:0000313" key="6">
    <source>
        <dbReference type="EMBL" id="OYD84218.1"/>
    </source>
</evidence>
<protein>
    <submittedName>
        <fullName evidence="6">ABC transporter permease</fullName>
    </submittedName>
</protein>
<evidence type="ECO:0000256" key="4">
    <source>
        <dbReference type="SAM" id="SignalP"/>
    </source>
</evidence>